<dbReference type="PANTHER" id="PTHR19372">
    <property type="entry name" value="SULFITE REDUCTASE"/>
    <property type="match status" value="1"/>
</dbReference>
<comment type="cofactor">
    <cofactor evidence="1">
        <name>Mo-molybdopterin</name>
        <dbReference type="ChEBI" id="CHEBI:71302"/>
    </cofactor>
</comment>
<keyword evidence="3" id="KW-0479">Metal-binding</keyword>
<sequence length="366" mass="38929">MAWDKRADMVVHEVEPFNAEPPRSALTGALTDSSSFYVRNHGPVPETRPGHWRLTVSGLVDHPLELDLEQLRDRFEQHDVIATLQCAGNRRAGLTAVRDIPGEIPWGPGATSTARWTGVRLADVVQAAGPAAEAEHVAFEAPDVSGIADPAQRFGGSIPIGKARSPEVLLAWAMNGDPLPAVHGAPVRVVVPGYIGARSVKWLERIVVRERPSDNFFQATAYRLLPPEADPGAAGPGDGISLGPIALTCDVTVPDDGATLTAGAVTVRGYAFAGGTRRVARVDVSPDGGRSWTRARLDDPAGPWAWTLWHAVVDLPAGPGEILARAWDDTAALQPESAAALWNPKGYVNNSWGRVRVTVEPPGQVG</sequence>
<comment type="caution">
    <text evidence="7">The sequence shown here is derived from an EMBL/GenBank/DDBJ whole genome shotgun (WGS) entry which is preliminary data.</text>
</comment>
<dbReference type="Gene3D" id="2.60.40.650">
    <property type="match status" value="1"/>
</dbReference>
<dbReference type="Gene3D" id="3.90.420.10">
    <property type="entry name" value="Oxidoreductase, molybdopterin-binding domain"/>
    <property type="match status" value="1"/>
</dbReference>
<dbReference type="CDD" id="cd02110">
    <property type="entry name" value="SO_family_Moco_dimer"/>
    <property type="match status" value="1"/>
</dbReference>
<keyword evidence="4 7" id="KW-0560">Oxidoreductase</keyword>
<feature type="domain" description="Moybdenum cofactor oxidoreductase dimerisation" evidence="6">
    <location>
        <begin position="249"/>
        <end position="359"/>
    </location>
</feature>
<keyword evidence="8" id="KW-1185">Reference proteome</keyword>
<organism evidence="7 8">
    <name type="scientific">Pseudonocardia parietis</name>
    <dbReference type="NCBI Taxonomy" id="570936"/>
    <lineage>
        <taxon>Bacteria</taxon>
        <taxon>Bacillati</taxon>
        <taxon>Actinomycetota</taxon>
        <taxon>Actinomycetes</taxon>
        <taxon>Pseudonocardiales</taxon>
        <taxon>Pseudonocardiaceae</taxon>
        <taxon>Pseudonocardia</taxon>
    </lineage>
</organism>
<accession>A0ABS4VKY0</accession>
<proteinExistence type="predicted"/>
<dbReference type="InterPro" id="IPR014756">
    <property type="entry name" value="Ig_E-set"/>
</dbReference>
<dbReference type="SUPFAM" id="SSF56524">
    <property type="entry name" value="Oxidoreductase molybdopterin-binding domain"/>
    <property type="match status" value="1"/>
</dbReference>
<evidence type="ECO:0000256" key="4">
    <source>
        <dbReference type="ARBA" id="ARBA00023002"/>
    </source>
</evidence>
<dbReference type="EC" id="1.8.3.1" evidence="7"/>
<dbReference type="PRINTS" id="PR00407">
    <property type="entry name" value="EUMOPTERIN"/>
</dbReference>
<dbReference type="Proteomes" id="UP001519295">
    <property type="component" value="Unassembled WGS sequence"/>
</dbReference>
<name>A0ABS4VKY0_9PSEU</name>
<evidence type="ECO:0000256" key="2">
    <source>
        <dbReference type="ARBA" id="ARBA00022505"/>
    </source>
</evidence>
<dbReference type="GO" id="GO:0008482">
    <property type="term" value="F:sulfite oxidase activity"/>
    <property type="evidence" value="ECO:0007669"/>
    <property type="project" value="UniProtKB-EC"/>
</dbReference>
<dbReference type="InterPro" id="IPR005066">
    <property type="entry name" value="MoCF_OxRdtse_dimer"/>
</dbReference>
<dbReference type="InterPro" id="IPR000572">
    <property type="entry name" value="OxRdtase_Mopterin-bd_dom"/>
</dbReference>
<dbReference type="InterPro" id="IPR036374">
    <property type="entry name" value="OxRdtase_Mopterin-bd_sf"/>
</dbReference>
<protein>
    <submittedName>
        <fullName evidence="7">Sulfite oxidase</fullName>
        <ecNumber evidence="7">1.8.3.1</ecNumber>
    </submittedName>
</protein>
<evidence type="ECO:0000313" key="8">
    <source>
        <dbReference type="Proteomes" id="UP001519295"/>
    </source>
</evidence>
<dbReference type="SUPFAM" id="SSF81296">
    <property type="entry name" value="E set domains"/>
    <property type="match status" value="1"/>
</dbReference>
<dbReference type="Pfam" id="PF03404">
    <property type="entry name" value="Mo-co_dimer"/>
    <property type="match status" value="1"/>
</dbReference>
<feature type="domain" description="Oxidoreductase molybdopterin-binding" evidence="5">
    <location>
        <begin position="41"/>
        <end position="216"/>
    </location>
</feature>
<dbReference type="PANTHER" id="PTHR19372:SF7">
    <property type="entry name" value="SULFITE OXIDASE, MITOCHONDRIAL"/>
    <property type="match status" value="1"/>
</dbReference>
<evidence type="ECO:0000313" key="7">
    <source>
        <dbReference type="EMBL" id="MBP2364555.1"/>
    </source>
</evidence>
<gene>
    <name evidence="7" type="ORF">JOF36_000251</name>
</gene>
<evidence type="ECO:0000256" key="1">
    <source>
        <dbReference type="ARBA" id="ARBA00001924"/>
    </source>
</evidence>
<dbReference type="Pfam" id="PF00174">
    <property type="entry name" value="Oxidored_molyb"/>
    <property type="match status" value="1"/>
</dbReference>
<dbReference type="EMBL" id="JAGINU010000001">
    <property type="protein sequence ID" value="MBP2364555.1"/>
    <property type="molecule type" value="Genomic_DNA"/>
</dbReference>
<dbReference type="RefSeq" id="WP_245350607.1">
    <property type="nucleotide sequence ID" value="NZ_JAGINU010000001.1"/>
</dbReference>
<evidence type="ECO:0000259" key="6">
    <source>
        <dbReference type="Pfam" id="PF03404"/>
    </source>
</evidence>
<evidence type="ECO:0000259" key="5">
    <source>
        <dbReference type="Pfam" id="PF00174"/>
    </source>
</evidence>
<evidence type="ECO:0000256" key="3">
    <source>
        <dbReference type="ARBA" id="ARBA00022723"/>
    </source>
</evidence>
<reference evidence="7 8" key="1">
    <citation type="submission" date="2021-03" db="EMBL/GenBank/DDBJ databases">
        <title>Sequencing the genomes of 1000 actinobacteria strains.</title>
        <authorList>
            <person name="Klenk H.-P."/>
        </authorList>
    </citation>
    <scope>NUCLEOTIDE SEQUENCE [LARGE SCALE GENOMIC DNA]</scope>
    <source>
        <strain evidence="7 8">DSM 45256</strain>
    </source>
</reference>
<dbReference type="InterPro" id="IPR008335">
    <property type="entry name" value="Mopterin_OxRdtase_euk"/>
</dbReference>
<keyword evidence="2" id="KW-0500">Molybdenum</keyword>